<evidence type="ECO:0000256" key="1">
    <source>
        <dbReference type="SAM" id="MobiDB-lite"/>
    </source>
</evidence>
<feature type="compositionally biased region" description="Pro residues" evidence="1">
    <location>
        <begin position="8"/>
        <end position="22"/>
    </location>
</feature>
<reference evidence="2 3" key="1">
    <citation type="submission" date="2020-08" db="EMBL/GenBank/DDBJ databases">
        <title>Sequencing the genomes of 1000 actinobacteria strains.</title>
        <authorList>
            <person name="Klenk H.-P."/>
        </authorList>
    </citation>
    <scope>NUCLEOTIDE SEQUENCE [LARGE SCALE GENOMIC DNA]</scope>
    <source>
        <strain evidence="2 3">DSM 45886</strain>
    </source>
</reference>
<feature type="compositionally biased region" description="Low complexity" evidence="1">
    <location>
        <begin position="114"/>
        <end position="137"/>
    </location>
</feature>
<keyword evidence="3" id="KW-1185">Reference proteome</keyword>
<dbReference type="RefSeq" id="WP_184532863.1">
    <property type="nucleotide sequence ID" value="NZ_JACHJW010000001.1"/>
</dbReference>
<feature type="region of interest" description="Disordered" evidence="1">
    <location>
        <begin position="114"/>
        <end position="178"/>
    </location>
</feature>
<comment type="caution">
    <text evidence="2">The sequence shown here is derived from an EMBL/GenBank/DDBJ whole genome shotgun (WGS) entry which is preliminary data.</text>
</comment>
<organism evidence="2 3">
    <name type="scientific">Micromonospora polyrhachis</name>
    <dbReference type="NCBI Taxonomy" id="1282883"/>
    <lineage>
        <taxon>Bacteria</taxon>
        <taxon>Bacillati</taxon>
        <taxon>Actinomycetota</taxon>
        <taxon>Actinomycetes</taxon>
        <taxon>Micromonosporales</taxon>
        <taxon>Micromonosporaceae</taxon>
        <taxon>Micromonospora</taxon>
    </lineage>
</organism>
<gene>
    <name evidence="2" type="ORF">FHR38_000814</name>
</gene>
<proteinExistence type="predicted"/>
<protein>
    <submittedName>
        <fullName evidence="2">Uncharacterized protein</fullName>
    </submittedName>
</protein>
<evidence type="ECO:0000313" key="3">
    <source>
        <dbReference type="Proteomes" id="UP000578819"/>
    </source>
</evidence>
<name>A0A7W7SLY3_9ACTN</name>
<feature type="region of interest" description="Disordered" evidence="1">
    <location>
        <begin position="1"/>
        <end position="24"/>
    </location>
</feature>
<evidence type="ECO:0000313" key="2">
    <source>
        <dbReference type="EMBL" id="MBB4957081.1"/>
    </source>
</evidence>
<dbReference type="EMBL" id="JACHJW010000001">
    <property type="protein sequence ID" value="MBB4957081.1"/>
    <property type="molecule type" value="Genomic_DNA"/>
</dbReference>
<accession>A0A7W7SLY3</accession>
<sequence length="178" mass="18885">MTTQGTTPPAPPTPADSRPAPPPRRDTCRLISDYAAIAAEHVRDVAWLIHATHGDQPTGRDAANALRDAAHALDRAQNIYRTRYRKFDLFVVVGIGVAPSPVPSTSPALYPLPSASSPASWPSPASTSWSATAPRSAGLGFPHPPAYPTRTALSTTSSSTPHAKPWSHTYWSTNSSPS</sequence>
<dbReference type="Proteomes" id="UP000578819">
    <property type="component" value="Unassembled WGS sequence"/>
</dbReference>
<feature type="compositionally biased region" description="Polar residues" evidence="1">
    <location>
        <begin position="169"/>
        <end position="178"/>
    </location>
</feature>
<dbReference type="AlphaFoldDB" id="A0A7W7SLY3"/>